<dbReference type="AlphaFoldDB" id="A0A0L7LCX6"/>
<sequence length="321" mass="35580">MYSRIVDWESTAVVPGAASQIPRKRGNPGAGTETLCITSSLLCKFTCSSMREALSKSGSSLIINQLTHAGLPRSLSVYPLALKDSYHELKFNVSWQHSLECVAGVCSCAHSPRLPAPAVSAHTVPIQGDIFVNVSWVTPPPHIGKQMVSDAHPSPWFANTVSRFVDADGLVSVGDSPRWLLLPVTERSVERGDKRSDKIKPRHIVLDVRLLARVTLIDSRGCMGPAGNATAYALIAVSARVVKRVLNAFRPTPVSAPLEPLRRRPAWFPLQPRLFKQSYEIPKRTVLCIYIISNNEYIINFESNDKYRWSLLEDYGRHKAD</sequence>
<protein>
    <submittedName>
        <fullName evidence="1">Uncharacterized protein</fullName>
    </submittedName>
</protein>
<accession>A0A0L7LCX6</accession>
<comment type="caution">
    <text evidence="1">The sequence shown here is derived from an EMBL/GenBank/DDBJ whole genome shotgun (WGS) entry which is preliminary data.</text>
</comment>
<evidence type="ECO:0000313" key="1">
    <source>
        <dbReference type="EMBL" id="KOB73322.1"/>
    </source>
</evidence>
<dbReference type="Proteomes" id="UP000037510">
    <property type="component" value="Unassembled WGS sequence"/>
</dbReference>
<dbReference type="EMBL" id="JTDY01001622">
    <property type="protein sequence ID" value="KOB73322.1"/>
    <property type="molecule type" value="Genomic_DNA"/>
</dbReference>
<reference evidence="1 2" key="1">
    <citation type="journal article" date="2015" name="Genome Biol. Evol.">
        <title>The genome of winter moth (Operophtera brumata) provides a genomic perspective on sexual dimorphism and phenology.</title>
        <authorList>
            <person name="Derks M.F."/>
            <person name="Smit S."/>
            <person name="Salis L."/>
            <person name="Schijlen E."/>
            <person name="Bossers A."/>
            <person name="Mateman C."/>
            <person name="Pijl A.S."/>
            <person name="de Ridder D."/>
            <person name="Groenen M.A."/>
            <person name="Visser M.E."/>
            <person name="Megens H.J."/>
        </authorList>
    </citation>
    <scope>NUCLEOTIDE SEQUENCE [LARGE SCALE GENOMIC DNA]</scope>
    <source>
        <strain evidence="1">WM2013NL</strain>
        <tissue evidence="1">Head and thorax</tissue>
    </source>
</reference>
<evidence type="ECO:0000313" key="2">
    <source>
        <dbReference type="Proteomes" id="UP000037510"/>
    </source>
</evidence>
<proteinExistence type="predicted"/>
<keyword evidence="2" id="KW-1185">Reference proteome</keyword>
<organism evidence="1 2">
    <name type="scientific">Operophtera brumata</name>
    <name type="common">Winter moth</name>
    <name type="synonym">Phalaena brumata</name>
    <dbReference type="NCBI Taxonomy" id="104452"/>
    <lineage>
        <taxon>Eukaryota</taxon>
        <taxon>Metazoa</taxon>
        <taxon>Ecdysozoa</taxon>
        <taxon>Arthropoda</taxon>
        <taxon>Hexapoda</taxon>
        <taxon>Insecta</taxon>
        <taxon>Pterygota</taxon>
        <taxon>Neoptera</taxon>
        <taxon>Endopterygota</taxon>
        <taxon>Lepidoptera</taxon>
        <taxon>Glossata</taxon>
        <taxon>Ditrysia</taxon>
        <taxon>Geometroidea</taxon>
        <taxon>Geometridae</taxon>
        <taxon>Larentiinae</taxon>
        <taxon>Operophtera</taxon>
    </lineage>
</organism>
<name>A0A0L7LCX6_OPEBR</name>
<gene>
    <name evidence="1" type="ORF">OBRU01_10775</name>
</gene>